<evidence type="ECO:0000313" key="1">
    <source>
        <dbReference type="EMBL" id="ODM90026.1"/>
    </source>
</evidence>
<comment type="caution">
    <text evidence="1">The sequence shown here is derived from an EMBL/GenBank/DDBJ whole genome shotgun (WGS) entry which is preliminary data.</text>
</comment>
<gene>
    <name evidence="1" type="ORF">Ocin01_16656</name>
</gene>
<dbReference type="Proteomes" id="UP000094527">
    <property type="component" value="Unassembled WGS sequence"/>
</dbReference>
<keyword evidence="2" id="KW-1185">Reference proteome</keyword>
<proteinExistence type="predicted"/>
<dbReference type="EMBL" id="LJIJ01002227">
    <property type="protein sequence ID" value="ODM90026.1"/>
    <property type="molecule type" value="Genomic_DNA"/>
</dbReference>
<evidence type="ECO:0000313" key="2">
    <source>
        <dbReference type="Proteomes" id="UP000094527"/>
    </source>
</evidence>
<dbReference type="AlphaFoldDB" id="A0A1D2MAK7"/>
<reference evidence="1 2" key="1">
    <citation type="journal article" date="2016" name="Genome Biol. Evol.">
        <title>Gene Family Evolution Reflects Adaptation to Soil Environmental Stressors in the Genome of the Collembolan Orchesella cincta.</title>
        <authorList>
            <person name="Faddeeva-Vakhrusheva A."/>
            <person name="Derks M.F."/>
            <person name="Anvar S.Y."/>
            <person name="Agamennone V."/>
            <person name="Suring W."/>
            <person name="Smit S."/>
            <person name="van Straalen N.M."/>
            <person name="Roelofs D."/>
        </authorList>
    </citation>
    <scope>NUCLEOTIDE SEQUENCE [LARGE SCALE GENOMIC DNA]</scope>
    <source>
        <tissue evidence="1">Mixed pool</tissue>
    </source>
</reference>
<sequence length="176" mass="19826">MTRARNTVANICAHFQWEPNQLLQQLAIMISWTVTGRDERIRVGGKKRIVSAHILKEHFDQITEKGLLSQSHSPQEALPIVPIPRVAECTRIESACWEFIMVALPKAYCEDLDVKICEQLKARFEGAAATVHVWSAQVKGCLREEEPSSSGLCWQYLYTFQISLAVKSLQGDCGLL</sequence>
<name>A0A1D2MAK7_ORCCI</name>
<protein>
    <submittedName>
        <fullName evidence="1">Uncharacterized protein</fullName>
    </submittedName>
</protein>
<accession>A0A1D2MAK7</accession>
<organism evidence="1 2">
    <name type="scientific">Orchesella cincta</name>
    <name type="common">Springtail</name>
    <name type="synonym">Podura cincta</name>
    <dbReference type="NCBI Taxonomy" id="48709"/>
    <lineage>
        <taxon>Eukaryota</taxon>
        <taxon>Metazoa</taxon>
        <taxon>Ecdysozoa</taxon>
        <taxon>Arthropoda</taxon>
        <taxon>Hexapoda</taxon>
        <taxon>Collembola</taxon>
        <taxon>Entomobryomorpha</taxon>
        <taxon>Entomobryoidea</taxon>
        <taxon>Orchesellidae</taxon>
        <taxon>Orchesellinae</taxon>
        <taxon>Orchesella</taxon>
    </lineage>
</organism>